<comment type="similarity">
    <text evidence="4">Belongs to the SRP19 family.</text>
</comment>
<dbReference type="STRING" id="523850.TON_1341"/>
<proteinExistence type="inferred from homology"/>
<dbReference type="EMBL" id="CP000855">
    <property type="protein sequence ID" value="ACJ16831.1"/>
    <property type="molecule type" value="Genomic_DNA"/>
</dbReference>
<dbReference type="GeneID" id="7018369"/>
<dbReference type="GO" id="GO:0008312">
    <property type="term" value="F:7S RNA binding"/>
    <property type="evidence" value="ECO:0007669"/>
    <property type="project" value="UniProtKB-UniRule"/>
</dbReference>
<evidence type="ECO:0000256" key="4">
    <source>
        <dbReference type="HAMAP-Rule" id="MF_00305"/>
    </source>
</evidence>
<dbReference type="KEGG" id="ton:TON_1341"/>
<protein>
    <recommendedName>
        <fullName evidence="4">Signal recognition particle 19 kDa protein</fullName>
        <shortName evidence="4">SRP19</shortName>
    </recommendedName>
</protein>
<keyword evidence="1 4" id="KW-0963">Cytoplasm</keyword>
<keyword evidence="4" id="KW-0694">RNA-binding</keyword>
<dbReference type="InterPro" id="IPR036521">
    <property type="entry name" value="SRP19-like_sf"/>
</dbReference>
<dbReference type="PATRIC" id="fig|523850.10.peg.1349"/>
<dbReference type="InterPro" id="IPR022938">
    <property type="entry name" value="SRP19_arc-type"/>
</dbReference>
<dbReference type="Proteomes" id="UP000002727">
    <property type="component" value="Chromosome"/>
</dbReference>
<evidence type="ECO:0000256" key="1">
    <source>
        <dbReference type="ARBA" id="ARBA00022490"/>
    </source>
</evidence>
<dbReference type="InterPro" id="IPR002778">
    <property type="entry name" value="Signal_recog_particle_SRP19"/>
</dbReference>
<feature type="region of interest" description="Disordered" evidence="5">
    <location>
        <begin position="77"/>
        <end position="114"/>
    </location>
</feature>
<dbReference type="OrthoDB" id="56356at2157"/>
<evidence type="ECO:0000256" key="3">
    <source>
        <dbReference type="ARBA" id="ARBA00023274"/>
    </source>
</evidence>
<evidence type="ECO:0000313" key="6">
    <source>
        <dbReference type="EMBL" id="ACJ16831.1"/>
    </source>
</evidence>
<dbReference type="HAMAP" id="MF_00305">
    <property type="entry name" value="SRP19"/>
    <property type="match status" value="1"/>
</dbReference>
<dbReference type="GO" id="GO:0048500">
    <property type="term" value="C:signal recognition particle"/>
    <property type="evidence" value="ECO:0007669"/>
    <property type="project" value="UniProtKB-UniRule"/>
</dbReference>
<keyword evidence="3 4" id="KW-0687">Ribonucleoprotein</keyword>
<dbReference type="RefSeq" id="WP_012572303.1">
    <property type="nucleotide sequence ID" value="NC_011529.1"/>
</dbReference>
<dbReference type="NCBIfam" id="NF002993">
    <property type="entry name" value="PRK03745.1"/>
    <property type="match status" value="1"/>
</dbReference>
<comment type="function">
    <text evidence="4">Involved in targeting and insertion of nascent membrane proteins into the cytoplasmic membrane. Binds directly to 7S RNA and mediates binding of the 54 kDa subunit of the SRP.</text>
</comment>
<keyword evidence="7" id="KW-1185">Reference proteome</keyword>
<dbReference type="Gene3D" id="3.30.56.30">
    <property type="entry name" value="Signal recognition particle, SRP19-like subunit"/>
    <property type="match status" value="1"/>
</dbReference>
<accession>B6YXL8</accession>
<keyword evidence="2 4" id="KW-0733">Signal recognition particle</keyword>
<evidence type="ECO:0000256" key="2">
    <source>
        <dbReference type="ARBA" id="ARBA00023135"/>
    </source>
</evidence>
<dbReference type="AlphaFoldDB" id="B6YXL8"/>
<comment type="subcellular location">
    <subcellularLocation>
        <location evidence="4">Cytoplasm</location>
    </subcellularLocation>
</comment>
<sequence length="114" mass="13305">MRKFVVWPNELDARLSRRYGRTIGKEFAVDGPTIQEIVDAVESLGMKVVELDENKLNPRLAGLDEEYRRRGMVRIESKHPKGKSLKMIGQKIREIRKTRAKAKDKKSKSKRKKR</sequence>
<evidence type="ECO:0000256" key="5">
    <source>
        <dbReference type="SAM" id="MobiDB-lite"/>
    </source>
</evidence>
<dbReference type="GO" id="GO:0006614">
    <property type="term" value="P:SRP-dependent cotranslational protein targeting to membrane"/>
    <property type="evidence" value="ECO:0007669"/>
    <property type="project" value="InterPro"/>
</dbReference>
<organism evidence="6 7">
    <name type="scientific">Thermococcus onnurineus (strain NA1)</name>
    <dbReference type="NCBI Taxonomy" id="523850"/>
    <lineage>
        <taxon>Archaea</taxon>
        <taxon>Methanobacteriati</taxon>
        <taxon>Methanobacteriota</taxon>
        <taxon>Thermococci</taxon>
        <taxon>Thermococcales</taxon>
        <taxon>Thermococcaceae</taxon>
        <taxon>Thermococcus</taxon>
    </lineage>
</organism>
<dbReference type="SUPFAM" id="SSF69695">
    <property type="entry name" value="SRP19"/>
    <property type="match status" value="1"/>
</dbReference>
<comment type="subunit">
    <text evidence="4">Part of the signal recognition particle protein translocation system, which is composed of SRP and FtsY. Archaeal SRP consists of a 7S RNA molecule of 300 nucleotides and two protein subunits: SRP54 and SRP19.</text>
</comment>
<evidence type="ECO:0000313" key="7">
    <source>
        <dbReference type="Proteomes" id="UP000002727"/>
    </source>
</evidence>
<dbReference type="HOGENOM" id="CLU_169299_1_0_2"/>
<dbReference type="eggNOG" id="arCOG01217">
    <property type="taxonomic scope" value="Archaea"/>
</dbReference>
<reference evidence="6 7" key="1">
    <citation type="journal article" date="2008" name="J. Bacteriol.">
        <title>The complete genome sequence of Thermococcus onnurineus NA1 reveals a mixed heterotrophic and carboxydotrophic metabolism.</title>
        <authorList>
            <person name="Lee H.S."/>
            <person name="Kang S.G."/>
            <person name="Bae S.S."/>
            <person name="Lim J.K."/>
            <person name="Cho Y."/>
            <person name="Kim Y.J."/>
            <person name="Jeon J.H."/>
            <person name="Cha S.S."/>
            <person name="Kwon K.K."/>
            <person name="Kim H.T."/>
            <person name="Park C.J."/>
            <person name="Lee H.W."/>
            <person name="Kim S.I."/>
            <person name="Chun J."/>
            <person name="Colwell R.R."/>
            <person name="Kim S.J."/>
            <person name="Lee J.H."/>
        </authorList>
    </citation>
    <scope>NUCLEOTIDE SEQUENCE [LARGE SCALE GENOMIC DNA]</scope>
    <source>
        <strain evidence="6 7">NA1</strain>
    </source>
</reference>
<name>B6YXL8_THEON</name>
<gene>
    <name evidence="4" type="primary">srp19</name>
    <name evidence="6" type="ordered locus">TON_1341</name>
</gene>
<dbReference type="Pfam" id="PF01922">
    <property type="entry name" value="SRP19"/>
    <property type="match status" value="1"/>
</dbReference>
<feature type="compositionally biased region" description="Basic residues" evidence="5">
    <location>
        <begin position="98"/>
        <end position="114"/>
    </location>
</feature>